<dbReference type="Proteomes" id="UP000515146">
    <property type="component" value="Unplaced"/>
</dbReference>
<dbReference type="AlphaFoldDB" id="A0A6P6XUZ7"/>
<dbReference type="KEGG" id="dpte:113791231"/>
<dbReference type="OMA" id="SANRIFM"/>
<evidence type="ECO:0000313" key="2">
    <source>
        <dbReference type="RefSeq" id="XP_027196778.1"/>
    </source>
</evidence>
<dbReference type="RefSeq" id="XP_027196778.1">
    <property type="nucleotide sequence ID" value="XM_027340977.1"/>
</dbReference>
<keyword evidence="1" id="KW-1185">Reference proteome</keyword>
<organism evidence="1 2">
    <name type="scientific">Dermatophagoides pteronyssinus</name>
    <name type="common">European house dust mite</name>
    <dbReference type="NCBI Taxonomy" id="6956"/>
    <lineage>
        <taxon>Eukaryota</taxon>
        <taxon>Metazoa</taxon>
        <taxon>Ecdysozoa</taxon>
        <taxon>Arthropoda</taxon>
        <taxon>Chelicerata</taxon>
        <taxon>Arachnida</taxon>
        <taxon>Acari</taxon>
        <taxon>Acariformes</taxon>
        <taxon>Sarcoptiformes</taxon>
        <taxon>Astigmata</taxon>
        <taxon>Psoroptidia</taxon>
        <taxon>Analgoidea</taxon>
        <taxon>Pyroglyphidae</taxon>
        <taxon>Dermatophagoidinae</taxon>
        <taxon>Dermatophagoides</taxon>
    </lineage>
</organism>
<proteinExistence type="predicted"/>
<dbReference type="OrthoDB" id="6507002at2759"/>
<gene>
    <name evidence="2" type="primary">LOC113791231</name>
</gene>
<sequence>MFPTTTTATMMIIVILILMMNPMMIQAQKNDPSFMPNIMPITNTVNRTGVHRVYCSANQQVLSQTTTFAVVNNRLYQFQYDMSVIIFEDLDACYNDDQQRFFLDVGTRYELMDEWKHMLQVNLDYYGRYNFILKNVPDERSWRITMAMVTNSLYGAGFFSYLGFSRYFYLLYVEWDKKPPATSTDVAQTQHIVLLNYSIIISISAETQYYALVLINNLGEDNVYIYQQLVNDRTMPRGIFCESETGETFFHQRKPKDNCQTSAQLSQMLREFDHGFTAKKNLYLVAMDEQYVIAIDAEVLKSYDIEYPYQKFSLEDVFSCNAARSPAIYPTLYPPGSQPQSPQHESIDLPESGTDSQTWLFTPTVWLIIVSLNFVLVILSGSLCLLYVSRRKLRARHGDRGGVGALWSSLSSSSATSAGSSVSRGSSISASGISSSSASSSRASRASSSSTSSSSTSGISSSTTGAFSSTSKAGSGISSISGAQSSTAASGFGSKTSGGKGKFRKKKHGKKKKYKVSTFGGSKFSKSSAISSAMSSKSSLTKKGSKIKWKQSSSPKKGFYKKKIKIKKFKMKR</sequence>
<accession>A0A6P6XUZ7</accession>
<reference evidence="2" key="1">
    <citation type="submission" date="2025-08" db="UniProtKB">
        <authorList>
            <consortium name="RefSeq"/>
        </authorList>
    </citation>
    <scope>IDENTIFICATION</scope>
    <source>
        <strain evidence="2">Airmid</strain>
    </source>
</reference>
<protein>
    <submittedName>
        <fullName evidence="2">Uncharacterized protein LOC113791231</fullName>
    </submittedName>
</protein>
<evidence type="ECO:0000313" key="1">
    <source>
        <dbReference type="Proteomes" id="UP000515146"/>
    </source>
</evidence>
<name>A0A6P6XUZ7_DERPT</name>
<dbReference type="InParanoid" id="A0A6P6XUZ7"/>